<protein>
    <submittedName>
        <fullName evidence="3">Uncharacterized protein</fullName>
    </submittedName>
</protein>
<dbReference type="Proteomes" id="UP000095282">
    <property type="component" value="Unplaced"/>
</dbReference>
<evidence type="ECO:0000313" key="3">
    <source>
        <dbReference type="WBParaSite" id="Csp11.Scaffold629.g7601.t2"/>
    </source>
</evidence>
<dbReference type="AlphaFoldDB" id="A0A1I7UBA1"/>
<evidence type="ECO:0000256" key="1">
    <source>
        <dbReference type="SAM" id="MobiDB-lite"/>
    </source>
</evidence>
<feature type="compositionally biased region" description="Basic and acidic residues" evidence="1">
    <location>
        <begin position="21"/>
        <end position="32"/>
    </location>
</feature>
<dbReference type="WBParaSite" id="Csp11.Scaffold629.g7601.t2">
    <property type="protein sequence ID" value="Csp11.Scaffold629.g7601.t2"/>
    <property type="gene ID" value="Csp11.Scaffold629.g7601"/>
</dbReference>
<feature type="region of interest" description="Disordered" evidence="1">
    <location>
        <begin position="1"/>
        <end position="69"/>
    </location>
</feature>
<proteinExistence type="predicted"/>
<feature type="compositionally biased region" description="Polar residues" evidence="1">
    <location>
        <begin position="37"/>
        <end position="46"/>
    </location>
</feature>
<keyword evidence="2" id="KW-1185">Reference proteome</keyword>
<name>A0A1I7UBA1_9PELO</name>
<reference evidence="3" key="1">
    <citation type="submission" date="2016-11" db="UniProtKB">
        <authorList>
            <consortium name="WormBaseParasite"/>
        </authorList>
    </citation>
    <scope>IDENTIFICATION</scope>
</reference>
<accession>A0A1I7UBA1</accession>
<sequence>MRGERPKQQQAGPAVSSHGEGQNRADGSEKRLVRIHLSNTAPSSRSSGGGLKRDPSRGYYDVRNSHLMM</sequence>
<evidence type="ECO:0000313" key="2">
    <source>
        <dbReference type="Proteomes" id="UP000095282"/>
    </source>
</evidence>
<organism evidence="2 3">
    <name type="scientific">Caenorhabditis tropicalis</name>
    <dbReference type="NCBI Taxonomy" id="1561998"/>
    <lineage>
        <taxon>Eukaryota</taxon>
        <taxon>Metazoa</taxon>
        <taxon>Ecdysozoa</taxon>
        <taxon>Nematoda</taxon>
        <taxon>Chromadorea</taxon>
        <taxon>Rhabditida</taxon>
        <taxon>Rhabditina</taxon>
        <taxon>Rhabditomorpha</taxon>
        <taxon>Rhabditoidea</taxon>
        <taxon>Rhabditidae</taxon>
        <taxon>Peloderinae</taxon>
        <taxon>Caenorhabditis</taxon>
    </lineage>
</organism>